<dbReference type="InterPro" id="IPR020558">
    <property type="entry name" value="DiOHA_6PGluconate_deHydtase_CS"/>
</dbReference>
<dbReference type="PANTHER" id="PTHR21000:SF5">
    <property type="entry name" value="DIHYDROXY-ACID DEHYDRATASE, MITOCHONDRIAL"/>
    <property type="match status" value="1"/>
</dbReference>
<dbReference type="GO" id="GO:0009097">
    <property type="term" value="P:isoleucine biosynthetic process"/>
    <property type="evidence" value="ECO:0007669"/>
    <property type="project" value="UniProtKB-UniPathway"/>
</dbReference>
<dbReference type="EMBL" id="LT558123">
    <property type="protein sequence ID" value="SAM82324.1"/>
    <property type="molecule type" value="Genomic_DNA"/>
</dbReference>
<dbReference type="NCBIfam" id="NF002068">
    <property type="entry name" value="PRK00911.1"/>
    <property type="match status" value="1"/>
</dbReference>
<dbReference type="Pfam" id="PF24877">
    <property type="entry name" value="ILV_EDD_C"/>
    <property type="match status" value="1"/>
</dbReference>
<comment type="similarity">
    <text evidence="2">Belongs to the IlvD/Edd family.</text>
</comment>
<dbReference type="GO" id="GO:0005739">
    <property type="term" value="C:mitochondrion"/>
    <property type="evidence" value="ECO:0007669"/>
    <property type="project" value="TreeGrafter"/>
</dbReference>
<name>A0A1K0G4F7_9BASI</name>
<dbReference type="InterPro" id="IPR004404">
    <property type="entry name" value="DihydroxyA_deHydtase"/>
</dbReference>
<dbReference type="UniPathway" id="UPA00049">
    <property type="reaction ID" value="UER00061"/>
</dbReference>
<dbReference type="PANTHER" id="PTHR21000">
    <property type="entry name" value="DIHYDROXY-ACID DEHYDRATASE DAD"/>
    <property type="match status" value="1"/>
</dbReference>
<dbReference type="GO" id="GO:0051537">
    <property type="term" value="F:2 iron, 2 sulfur cluster binding"/>
    <property type="evidence" value="ECO:0007669"/>
    <property type="project" value="UniProtKB-KW"/>
</dbReference>
<evidence type="ECO:0000256" key="12">
    <source>
        <dbReference type="ARBA" id="ARBA00029436"/>
    </source>
</evidence>
<dbReference type="AlphaFoldDB" id="A0A1K0G4F7"/>
<evidence type="ECO:0000313" key="20">
    <source>
        <dbReference type="EMBL" id="SAM82324.1"/>
    </source>
</evidence>
<evidence type="ECO:0000256" key="1">
    <source>
        <dbReference type="ARBA" id="ARBA00001946"/>
    </source>
</evidence>
<dbReference type="Pfam" id="PF00920">
    <property type="entry name" value="ILVD_EDD_N"/>
    <property type="match status" value="1"/>
</dbReference>
<keyword evidence="23" id="KW-1185">Reference proteome</keyword>
<dbReference type="EC" id="4.2.1.9" evidence="14"/>
<keyword evidence="5" id="KW-0479">Metal-binding</keyword>
<dbReference type="PROSITE" id="PS00886">
    <property type="entry name" value="ILVD_EDD_1"/>
    <property type="match status" value="1"/>
</dbReference>
<evidence type="ECO:0000256" key="4">
    <source>
        <dbReference type="ARBA" id="ARBA00022714"/>
    </source>
</evidence>
<reference evidence="22" key="1">
    <citation type="submission" date="2016-04" db="EMBL/GenBank/DDBJ databases">
        <authorList>
            <person name="Guldener U."/>
            <person name="Guldener U."/>
        </authorList>
    </citation>
    <scope>NUCLEOTIDE SEQUENCE [LARGE SCALE GENOMIC DNA]</scope>
    <source>
        <strain evidence="22">UB2112</strain>
    </source>
</reference>
<evidence type="ECO:0000256" key="6">
    <source>
        <dbReference type="ARBA" id="ARBA00022842"/>
    </source>
</evidence>
<evidence type="ECO:0000256" key="5">
    <source>
        <dbReference type="ARBA" id="ARBA00022723"/>
    </source>
</evidence>
<organism evidence="20 22">
    <name type="scientific">Ustilago bromivora</name>
    <dbReference type="NCBI Taxonomy" id="307758"/>
    <lineage>
        <taxon>Eukaryota</taxon>
        <taxon>Fungi</taxon>
        <taxon>Dikarya</taxon>
        <taxon>Basidiomycota</taxon>
        <taxon>Ustilaginomycotina</taxon>
        <taxon>Ustilaginomycetes</taxon>
        <taxon>Ustilaginales</taxon>
        <taxon>Ustilaginaceae</taxon>
        <taxon>Ustilago</taxon>
    </lineage>
</organism>
<evidence type="ECO:0000313" key="21">
    <source>
        <dbReference type="EMBL" id="SYW80321.1"/>
    </source>
</evidence>
<accession>A0A1K0G4F7</accession>
<comment type="cofactor">
    <cofactor evidence="15">
        <name>[2Fe-2S] cluster</name>
        <dbReference type="ChEBI" id="CHEBI:190135"/>
    </cofactor>
</comment>
<comment type="pathway">
    <text evidence="13">Amino-acid biosynthesis; L-isoleucine biosynthesis; L-isoleucine from 2-oxobutanoate: step 3/4.</text>
</comment>
<dbReference type="InterPro" id="IPR042096">
    <property type="entry name" value="Dihydro-acid_dehy_C"/>
</dbReference>
<gene>
    <name evidence="21" type="ORF">UBRO2_03589</name>
    <name evidence="20" type="ORF">UBRO_04683</name>
</gene>
<comment type="catalytic activity">
    <reaction evidence="11">
        <text>(2R)-2,3-dihydroxy-3-methylbutanoate = 3-methyl-2-oxobutanoate + H2O</text>
        <dbReference type="Rhea" id="RHEA:24809"/>
        <dbReference type="ChEBI" id="CHEBI:11851"/>
        <dbReference type="ChEBI" id="CHEBI:15377"/>
        <dbReference type="ChEBI" id="CHEBI:49072"/>
        <dbReference type="EC" id="4.2.1.9"/>
    </reaction>
    <physiologicalReaction direction="left-to-right" evidence="11">
        <dbReference type="Rhea" id="RHEA:24810"/>
    </physiologicalReaction>
</comment>
<keyword evidence="9" id="KW-0456">Lyase</keyword>
<dbReference type="Proteomes" id="UP000658997">
    <property type="component" value="Unassembled WGS sequence"/>
</dbReference>
<feature type="domain" description="Dihydroxy-acid/6-phosphogluconate dehydratase C-terminal" evidence="19">
    <location>
        <begin position="402"/>
        <end position="595"/>
    </location>
</feature>
<keyword evidence="6" id="KW-0460">Magnesium</keyword>
<sequence>MAHGEVELRPPFSAPRNGSGSGDTTKPKLNKISSFITQSEDKGAAQSMLHACGITVEDFDKPQVGISSVWWEGNPCNTHLLEFGRKVKQGCEAVGLVGLQNNTVGVSDAITMGGYGMQYSLPSRELIADSIETITMAQYHDANVSIPGCDKNMPGVLIAAARHNRPTIVVYGGTIQPGKHGMDVPGLGRKKGDPCNVADNFEATGAYAKGLITPEERVDLIRNACPGPGACGGMYTANTLSTAIEVMGMGLPMTSSIPAVYPEKTQECLRVGGYIKNLLEKDIKPLDIMTKEAFENAITMTHIMGGSTNAVLHLIAVARAAEVDITIDDFQRIGDKTPMLADVKPSGKYYMEDIHKIGGVPRVLKYILDNTDLLHGDVMTVTGKTMRENLADVEPLEFETQDIIRPLSNPIKATGHLTIMRGSLCPGGAVSKLTGKEGLTFDGNAVVFDDEFGVTNAIAEGRVKAGSVVVIRYVGPKGGPGMPEMLGPTGAIMGAGLGKSVALITDGRFSGASHGFCTGHVVPEAAEGGPIALVQDGDRITIDANTREINLHISEGEKQKRKEKWVKEKKGKHIKHKRGWLYKFARDVQNASEGCITDRDLF</sequence>
<dbReference type="SUPFAM" id="SSF52016">
    <property type="entry name" value="LeuD/IlvD-like"/>
    <property type="match status" value="1"/>
</dbReference>
<dbReference type="SUPFAM" id="SSF143975">
    <property type="entry name" value="IlvD/EDD N-terminal domain-like"/>
    <property type="match status" value="1"/>
</dbReference>
<evidence type="ECO:0000256" key="2">
    <source>
        <dbReference type="ARBA" id="ARBA00006486"/>
    </source>
</evidence>
<evidence type="ECO:0000256" key="15">
    <source>
        <dbReference type="ARBA" id="ARBA00034078"/>
    </source>
</evidence>
<evidence type="ECO:0000256" key="9">
    <source>
        <dbReference type="ARBA" id="ARBA00023239"/>
    </source>
</evidence>
<dbReference type="EMBL" id="ULHB01000069">
    <property type="protein sequence ID" value="SYW80321.1"/>
    <property type="molecule type" value="Genomic_DNA"/>
</dbReference>
<keyword evidence="7" id="KW-0408">Iron</keyword>
<feature type="domain" description="Dihydroxy-acid/6-phosphogluconate dehydratase N-terminal" evidence="18">
    <location>
        <begin position="61"/>
        <end position="389"/>
    </location>
</feature>
<comment type="cofactor">
    <cofactor evidence="1">
        <name>Mg(2+)</name>
        <dbReference type="ChEBI" id="CHEBI:18420"/>
    </cofactor>
</comment>
<comment type="pathway">
    <text evidence="12">Amino-acid biosynthesis; L-valine biosynthesis; L-valine from pyruvate: step 3/4.</text>
</comment>
<keyword evidence="10" id="KW-0100">Branched-chain amino acid biosynthesis</keyword>
<evidence type="ECO:0000313" key="22">
    <source>
        <dbReference type="Proteomes" id="UP000179920"/>
    </source>
</evidence>
<proteinExistence type="inferred from homology"/>
<reference evidence="20" key="2">
    <citation type="submission" date="2016-04" db="EMBL/GenBank/DDBJ databases">
        <authorList>
            <person name="Evans L.H."/>
            <person name="Alamgir A."/>
            <person name="Owens N."/>
            <person name="Weber N.D."/>
            <person name="Virtaneva K."/>
            <person name="Barbian K."/>
            <person name="Babar A."/>
            <person name="Rosenke K."/>
        </authorList>
    </citation>
    <scope>NUCLEOTIDE SEQUENCE</scope>
    <source>
        <strain evidence="20">UB2112</strain>
    </source>
</reference>
<evidence type="ECO:0000259" key="18">
    <source>
        <dbReference type="Pfam" id="PF00920"/>
    </source>
</evidence>
<dbReference type="GO" id="GO:0009099">
    <property type="term" value="P:L-valine biosynthetic process"/>
    <property type="evidence" value="ECO:0007669"/>
    <property type="project" value="UniProtKB-UniPathway"/>
</dbReference>
<dbReference type="NCBIfam" id="TIGR00110">
    <property type="entry name" value="ilvD"/>
    <property type="match status" value="1"/>
</dbReference>
<dbReference type="UniPathway" id="UPA00047">
    <property type="reaction ID" value="UER00057"/>
</dbReference>
<keyword evidence="3" id="KW-0028">Amino-acid biosynthesis</keyword>
<dbReference type="GO" id="GO:0046872">
    <property type="term" value="F:metal ion binding"/>
    <property type="evidence" value="ECO:0007669"/>
    <property type="project" value="UniProtKB-KW"/>
</dbReference>
<dbReference type="InterPro" id="IPR000581">
    <property type="entry name" value="ILV_EDD_N"/>
</dbReference>
<reference evidence="21" key="3">
    <citation type="submission" date="2018-08" db="EMBL/GenBank/DDBJ databases">
        <authorList>
            <person name="Guldener U."/>
        </authorList>
    </citation>
    <scope>NUCLEOTIDE SEQUENCE</scope>
    <source>
        <strain evidence="21">UB2</strain>
    </source>
</reference>
<evidence type="ECO:0000256" key="13">
    <source>
        <dbReference type="ARBA" id="ARBA00029437"/>
    </source>
</evidence>
<evidence type="ECO:0000256" key="8">
    <source>
        <dbReference type="ARBA" id="ARBA00023014"/>
    </source>
</evidence>
<dbReference type="InterPro" id="IPR050165">
    <property type="entry name" value="DHAD_IlvD/Edd"/>
</dbReference>
<keyword evidence="8" id="KW-0411">Iron-sulfur</keyword>
<dbReference type="Proteomes" id="UP000179920">
    <property type="component" value="Chromosome VII"/>
</dbReference>
<dbReference type="FunFam" id="3.50.30.80:FF:000001">
    <property type="entry name" value="Dihydroxy-acid dehydratase"/>
    <property type="match status" value="1"/>
</dbReference>
<evidence type="ECO:0000256" key="16">
    <source>
        <dbReference type="ARBA" id="ARBA00052865"/>
    </source>
</evidence>
<comment type="catalytic activity">
    <reaction evidence="16">
        <text>(2R,3R)-2,3-dihydroxy-3-methylpentanoate = (S)-3-methyl-2-oxopentanoate + H2O</text>
        <dbReference type="Rhea" id="RHEA:27694"/>
        <dbReference type="ChEBI" id="CHEBI:15377"/>
        <dbReference type="ChEBI" id="CHEBI:35146"/>
        <dbReference type="ChEBI" id="CHEBI:49258"/>
        <dbReference type="EC" id="4.2.1.9"/>
    </reaction>
    <physiologicalReaction direction="left-to-right" evidence="16">
        <dbReference type="Rhea" id="RHEA:27695"/>
    </physiologicalReaction>
</comment>
<dbReference type="PROSITE" id="PS00887">
    <property type="entry name" value="ILVD_EDD_2"/>
    <property type="match status" value="1"/>
</dbReference>
<evidence type="ECO:0000256" key="7">
    <source>
        <dbReference type="ARBA" id="ARBA00023004"/>
    </source>
</evidence>
<protein>
    <recommendedName>
        <fullName evidence="14">dihydroxy-acid dehydratase</fullName>
        <ecNumber evidence="14">4.2.1.9</ecNumber>
    </recommendedName>
</protein>
<dbReference type="OrthoDB" id="3851628at2759"/>
<evidence type="ECO:0000256" key="11">
    <source>
        <dbReference type="ARBA" id="ARBA00029304"/>
    </source>
</evidence>
<evidence type="ECO:0000256" key="3">
    <source>
        <dbReference type="ARBA" id="ARBA00022605"/>
    </source>
</evidence>
<evidence type="ECO:0000256" key="14">
    <source>
        <dbReference type="ARBA" id="ARBA00029490"/>
    </source>
</evidence>
<keyword evidence="4" id="KW-0001">2Fe-2S</keyword>
<dbReference type="InterPro" id="IPR037237">
    <property type="entry name" value="IlvD/EDD_N"/>
</dbReference>
<evidence type="ECO:0000256" key="17">
    <source>
        <dbReference type="SAM" id="MobiDB-lite"/>
    </source>
</evidence>
<dbReference type="InterPro" id="IPR056740">
    <property type="entry name" value="ILV_EDD_C"/>
</dbReference>
<evidence type="ECO:0000313" key="23">
    <source>
        <dbReference type="Proteomes" id="UP000658997"/>
    </source>
</evidence>
<evidence type="ECO:0000256" key="10">
    <source>
        <dbReference type="ARBA" id="ARBA00023304"/>
    </source>
</evidence>
<feature type="region of interest" description="Disordered" evidence="17">
    <location>
        <begin position="1"/>
        <end position="29"/>
    </location>
</feature>
<evidence type="ECO:0000259" key="19">
    <source>
        <dbReference type="Pfam" id="PF24877"/>
    </source>
</evidence>
<dbReference type="GO" id="GO:0004160">
    <property type="term" value="F:dihydroxy-acid dehydratase activity"/>
    <property type="evidence" value="ECO:0007669"/>
    <property type="project" value="UniProtKB-EC"/>
</dbReference>
<dbReference type="Gene3D" id="3.50.30.80">
    <property type="entry name" value="IlvD/EDD C-terminal domain-like"/>
    <property type="match status" value="1"/>
</dbReference>
<dbReference type="HAMAP" id="MF_00012">
    <property type="entry name" value="IlvD"/>
    <property type="match status" value="1"/>
</dbReference>